<feature type="compositionally biased region" description="Basic and acidic residues" evidence="1">
    <location>
        <begin position="486"/>
        <end position="509"/>
    </location>
</feature>
<evidence type="ECO:0000256" key="1">
    <source>
        <dbReference type="SAM" id="MobiDB-lite"/>
    </source>
</evidence>
<feature type="compositionally biased region" description="Basic and acidic residues" evidence="1">
    <location>
        <begin position="449"/>
        <end position="459"/>
    </location>
</feature>
<feature type="compositionally biased region" description="Polar residues" evidence="1">
    <location>
        <begin position="833"/>
        <end position="847"/>
    </location>
</feature>
<feature type="compositionally biased region" description="Low complexity" evidence="1">
    <location>
        <begin position="1225"/>
        <end position="1355"/>
    </location>
</feature>
<feature type="region of interest" description="Disordered" evidence="1">
    <location>
        <begin position="1149"/>
        <end position="1171"/>
    </location>
</feature>
<feature type="compositionally biased region" description="Basic and acidic residues" evidence="1">
    <location>
        <begin position="879"/>
        <end position="895"/>
    </location>
</feature>
<feature type="region of interest" description="Disordered" evidence="1">
    <location>
        <begin position="1214"/>
        <end position="1393"/>
    </location>
</feature>
<evidence type="ECO:0000313" key="2">
    <source>
        <dbReference type="EMBL" id="KAF3335653.1"/>
    </source>
</evidence>
<feature type="compositionally biased region" description="Basic and acidic residues" evidence="1">
    <location>
        <begin position="731"/>
        <end position="756"/>
    </location>
</feature>
<dbReference type="Proteomes" id="UP000623129">
    <property type="component" value="Unassembled WGS sequence"/>
</dbReference>
<feature type="compositionally biased region" description="Basic residues" evidence="1">
    <location>
        <begin position="330"/>
        <end position="340"/>
    </location>
</feature>
<feature type="region of interest" description="Disordered" evidence="1">
    <location>
        <begin position="119"/>
        <end position="141"/>
    </location>
</feature>
<evidence type="ECO:0008006" key="4">
    <source>
        <dbReference type="Google" id="ProtNLM"/>
    </source>
</evidence>
<feature type="compositionally biased region" description="Basic residues" evidence="1">
    <location>
        <begin position="370"/>
        <end position="382"/>
    </location>
</feature>
<protein>
    <recommendedName>
        <fullName evidence="4">COP1-interacting protein 7</fullName>
    </recommendedName>
</protein>
<feature type="compositionally biased region" description="Polar residues" evidence="1">
    <location>
        <begin position="902"/>
        <end position="920"/>
    </location>
</feature>
<reference evidence="2" key="1">
    <citation type="submission" date="2020-01" db="EMBL/GenBank/DDBJ databases">
        <title>Genome sequence of Kobresia littledalei, the first chromosome-level genome in the family Cyperaceae.</title>
        <authorList>
            <person name="Qu G."/>
        </authorList>
    </citation>
    <scope>NUCLEOTIDE SEQUENCE</scope>
    <source>
        <strain evidence="2">C.B.Clarke</strain>
        <tissue evidence="2">Leaf</tissue>
    </source>
</reference>
<feature type="compositionally biased region" description="Basic and acidic residues" evidence="1">
    <location>
        <begin position="801"/>
        <end position="811"/>
    </location>
</feature>
<feature type="compositionally biased region" description="Low complexity" evidence="1">
    <location>
        <begin position="399"/>
        <end position="410"/>
    </location>
</feature>
<feature type="compositionally biased region" description="Polar residues" evidence="1">
    <location>
        <begin position="816"/>
        <end position="826"/>
    </location>
</feature>
<feature type="compositionally biased region" description="Basic and acidic residues" evidence="1">
    <location>
        <begin position="341"/>
        <end position="353"/>
    </location>
</feature>
<sequence length="1393" mass="152127">MKSEVRLDSAVFQLTPTRTRCDLVIHANGKSEKIASGLLNPFLAHLKAAQDQIAKGGYSIALEPDPLIDSSWFTKGTVERFVRFVSTPEILERVTTIESEILQIEEAIAVQSSDTVGLSNVSKPGSQAPMAASNGNTNQEENSKVQLLKVLETRRNVLRKEQGMAFARAVAAGFDMDTLPYLVSFSECFGASRLMKASSQFMELWKRKHETGQWVEVEALDTMSMRSELPPFNMPAILLTGDHAKPNLDGTDLSNPDGSAKTGNMLNPNLILLLFEYFEGQFQGQFYPPWPMPYPPPYPMQGMPYYQNYPPGGAHSYYPPPYPPTEEHHHHSRTKRHSKSSSKDSDSKSRDDTDPASESDQEALGSSQGHKTKKGSKKKKKSNMVVIKNLNYITKKLAGSDSESGSGSDSQSDKSDRSGSDKDSTDSDAKESRKKHRKSSKKKEKHGRKTQDFPRDASNRDGTGYGESQMEGDSGHWQAFQSFLLKSEEKSHMNDNDMFSSEREPVLSRRKEKGGNAADPFLPSGRDYDEFGHERSSAGFDSVNGSASRVRQISSNDEMLLSGENGLTDNRFKEIEGGRNRIYRRPGTGDDYIIVHGQERQMVGMGHDIDPLAESQYKQSNLDNNKSYGVNDESFMLAMRSGPHDSLGPDSRGTIDIGSELPIETRYSGTKTVSRVFYEPEEMTMIPDREFAPVSAGYDPAIDYESQVHIEKVVKVEEVEESSPTVQAEGKSAEKDKKVRKSQDGVLDKRRKDALIKRLSGGSTSRANPLTEAQKRAQNLRSYKADLQKLKKEQEEEQMKRLEALKLERQKRIAARTNNANPTQQVKPKPASKPTQKTSKFTDADPNSTPVRKVVTKTTPTKSTGSGNGLARSVSSLSDTRKEKNGSGDPKRLSEPIRTPTVIKNRSVTGTAKNSSGAKETQSKRISAIMQLDQNKSATLPELKLKNNKENPSHALVFSQEKVESEMVIEKNVVTVENEVVAAHTPVLPVRESYIAAPMHSEVEKNEVYEREERMDKEATEDRYVAVRAPPSPVLVGEVISSDMEARHGSSEVVKREELSANAPNTEIHIPVERPYQAPMARLSSMDEVHPVSTTLKFETPAQIESIQMPVPVGSLDPVFMNQTLNQETIVEKTKGKESKGGFRKLLKFGRKSHGGEGGHAESDASSVDDVANSSHDAHLLKNLITQDDTKVSKSFSLLSPFRKDKKFAAFLSSKPSTTSAKPGSTTEPSTATSTKTATSTSTNPSAKSKTTTSTKTTSSASTSTKSATSTCSSSHASTSSKPSTSTACCSNTTTKSTAAAAATTYSTSSPKPTTCTTTNAAPTTTYPTSSSSATSTTCTTTNSTTFSNSSTKPTATSCSSTIKFTPGSSTTTCPAPNPASTTSNQTTTRLTS</sequence>
<name>A0A833VUF6_9POAL</name>
<feature type="compositionally biased region" description="Polar residues" evidence="1">
    <location>
        <begin position="1214"/>
        <end position="1224"/>
    </location>
</feature>
<feature type="compositionally biased region" description="Low complexity" evidence="1">
    <location>
        <begin position="1381"/>
        <end position="1393"/>
    </location>
</feature>
<evidence type="ECO:0000313" key="3">
    <source>
        <dbReference type="Proteomes" id="UP000623129"/>
    </source>
</evidence>
<keyword evidence="3" id="KW-1185">Reference proteome</keyword>
<feature type="compositionally biased region" description="Basic and acidic residues" evidence="1">
    <location>
        <begin position="1154"/>
        <end position="1163"/>
    </location>
</feature>
<gene>
    <name evidence="2" type="ORF">FCM35_KLT20160</name>
</gene>
<feature type="region of interest" description="Disordered" evidence="1">
    <location>
        <begin position="397"/>
        <end position="551"/>
    </location>
</feature>
<feature type="region of interest" description="Disordered" evidence="1">
    <location>
        <begin position="720"/>
        <end position="774"/>
    </location>
</feature>
<feature type="compositionally biased region" description="Low complexity" evidence="1">
    <location>
        <begin position="848"/>
        <end position="865"/>
    </location>
</feature>
<proteinExistence type="predicted"/>
<organism evidence="2 3">
    <name type="scientific">Carex littledalei</name>
    <dbReference type="NCBI Taxonomy" id="544730"/>
    <lineage>
        <taxon>Eukaryota</taxon>
        <taxon>Viridiplantae</taxon>
        <taxon>Streptophyta</taxon>
        <taxon>Embryophyta</taxon>
        <taxon>Tracheophyta</taxon>
        <taxon>Spermatophyta</taxon>
        <taxon>Magnoliopsida</taxon>
        <taxon>Liliopsida</taxon>
        <taxon>Poales</taxon>
        <taxon>Cyperaceae</taxon>
        <taxon>Cyperoideae</taxon>
        <taxon>Cariceae</taxon>
        <taxon>Carex</taxon>
        <taxon>Carex subgen. Euthyceras</taxon>
    </lineage>
</organism>
<accession>A0A833VUF6</accession>
<feature type="region of interest" description="Disordered" evidence="1">
    <location>
        <begin position="316"/>
        <end position="384"/>
    </location>
</feature>
<feature type="compositionally biased region" description="Basic and acidic residues" evidence="1">
    <location>
        <begin position="411"/>
        <end position="431"/>
    </location>
</feature>
<feature type="compositionally biased region" description="Basic and acidic residues" evidence="1">
    <location>
        <begin position="526"/>
        <end position="536"/>
    </location>
</feature>
<feature type="compositionally biased region" description="Basic residues" evidence="1">
    <location>
        <begin position="432"/>
        <end position="448"/>
    </location>
</feature>
<dbReference type="PANTHER" id="PTHR31008">
    <property type="entry name" value="COP1-INTERACTING PROTEIN-RELATED"/>
    <property type="match status" value="1"/>
</dbReference>
<dbReference type="PANTHER" id="PTHR31008:SF2">
    <property type="entry name" value="COP1-INTERACTING PROTEIN-LIKE PROTEIN"/>
    <property type="match status" value="1"/>
</dbReference>
<comment type="caution">
    <text evidence="2">The sequence shown here is derived from an EMBL/GenBank/DDBJ whole genome shotgun (WGS) entry which is preliminary data.</text>
</comment>
<dbReference type="OrthoDB" id="2020180at2759"/>
<dbReference type="EMBL" id="SWLB01000008">
    <property type="protein sequence ID" value="KAF3335653.1"/>
    <property type="molecule type" value="Genomic_DNA"/>
</dbReference>
<feature type="region of interest" description="Disordered" evidence="1">
    <location>
        <begin position="801"/>
        <end position="924"/>
    </location>
</feature>
<feature type="compositionally biased region" description="Polar residues" evidence="1">
    <location>
        <begin position="1356"/>
        <end position="1375"/>
    </location>
</feature>